<dbReference type="PANTHER" id="PTHR46825">
    <property type="entry name" value="D-ALANYL-D-ALANINE-CARBOXYPEPTIDASE/ENDOPEPTIDASE AMPH"/>
    <property type="match status" value="1"/>
</dbReference>
<keyword evidence="4" id="KW-0121">Carboxypeptidase</keyword>
<keyword evidence="1" id="KW-0732">Signal</keyword>
<reference evidence="3 6" key="2">
    <citation type="submission" date="2018-10" db="EMBL/GenBank/DDBJ databases">
        <title>Sequencing the genomes of 1000 actinobacteria strains.</title>
        <authorList>
            <person name="Klenk H.-P."/>
        </authorList>
    </citation>
    <scope>NUCLEOTIDE SEQUENCE [LARGE SCALE GENOMIC DNA]</scope>
    <source>
        <strain evidence="3 6">DSM 45119</strain>
    </source>
</reference>
<dbReference type="PROSITE" id="PS51257">
    <property type="entry name" value="PROKAR_LIPOPROTEIN"/>
    <property type="match status" value="1"/>
</dbReference>
<dbReference type="AlphaFoldDB" id="A0A1I5B7K8"/>
<dbReference type="EMBL" id="FOUP01000006">
    <property type="protein sequence ID" value="SFN70708.1"/>
    <property type="molecule type" value="Genomic_DNA"/>
</dbReference>
<sequence length="400" mass="43087">MFNQRNRPRRFKQRTAALTLCVPLLIAGLSACEDKDFLFADEDSSVEGTAPHRSDAIQASLDQLVHNDGYPGALAAVQGRDGQVRDYIAGVGDVATGQPVPVNGQVRIASNTKTFVATVVLQLVGEGKVELDAPVETYLPNLLRGDGIDGRKITVRQILQHTSGLDDNDAELATNYADVQHTFFEPRQLLDIALAKKALFAPGTGWSYSNPNYIVAGLLIQQVTGRPVGEEITRRIIDRIGLRETYWPPAGEQTMRGKHPHGYFPDTNGNQLDVTEMDPSMGWAAGQLIGTPRDLNRFLTALLDGELLEPEQLEQMQTIVDAPEFDTTGNARYGLGIATFELSCGGTAWTHGGDAPGYTSRNAATEDGRAATVVVTGAPTSLPAAQHVEQALDTALCAQP</sequence>
<keyword evidence="6" id="KW-1185">Reference proteome</keyword>
<dbReference type="GO" id="GO:0004180">
    <property type="term" value="F:carboxypeptidase activity"/>
    <property type="evidence" value="ECO:0007669"/>
    <property type="project" value="UniProtKB-KW"/>
</dbReference>
<organism evidence="4 5">
    <name type="scientific">Saccharopolyspora antimicrobica</name>
    <dbReference type="NCBI Taxonomy" id="455193"/>
    <lineage>
        <taxon>Bacteria</taxon>
        <taxon>Bacillati</taxon>
        <taxon>Actinomycetota</taxon>
        <taxon>Actinomycetes</taxon>
        <taxon>Pseudonocardiales</taxon>
        <taxon>Pseudonocardiaceae</taxon>
        <taxon>Saccharopolyspora</taxon>
    </lineage>
</organism>
<dbReference type="PANTHER" id="PTHR46825:SF7">
    <property type="entry name" value="D-ALANYL-D-ALANINE CARBOXYPEPTIDASE"/>
    <property type="match status" value="1"/>
</dbReference>
<dbReference type="SUPFAM" id="SSF56601">
    <property type="entry name" value="beta-lactamase/transpeptidase-like"/>
    <property type="match status" value="1"/>
</dbReference>
<dbReference type="STRING" id="455193.SAMN05421805_106148"/>
<dbReference type="Proteomes" id="UP000199398">
    <property type="component" value="Unassembled WGS sequence"/>
</dbReference>
<dbReference type="RefSeq" id="WP_211841273.1">
    <property type="nucleotide sequence ID" value="NZ_FOUP01000006.1"/>
</dbReference>
<keyword evidence="4" id="KW-0645">Protease</keyword>
<evidence type="ECO:0000313" key="3">
    <source>
        <dbReference type="EMBL" id="RKT86495.1"/>
    </source>
</evidence>
<dbReference type="InterPro" id="IPR001466">
    <property type="entry name" value="Beta-lactam-related"/>
</dbReference>
<feature type="chain" id="PRO_5011595710" evidence="1">
    <location>
        <begin position="32"/>
        <end position="400"/>
    </location>
</feature>
<keyword evidence="4" id="KW-0378">Hydrolase</keyword>
<protein>
    <submittedName>
        <fullName evidence="4">D-alanyl-D-alanine carboxypeptidase</fullName>
    </submittedName>
</protein>
<dbReference type="Pfam" id="PF00144">
    <property type="entry name" value="Beta-lactamase"/>
    <property type="match status" value="1"/>
</dbReference>
<evidence type="ECO:0000313" key="5">
    <source>
        <dbReference type="Proteomes" id="UP000199398"/>
    </source>
</evidence>
<evidence type="ECO:0000313" key="6">
    <source>
        <dbReference type="Proteomes" id="UP000270697"/>
    </source>
</evidence>
<dbReference type="EMBL" id="RBXX01000002">
    <property type="protein sequence ID" value="RKT86495.1"/>
    <property type="molecule type" value="Genomic_DNA"/>
</dbReference>
<evidence type="ECO:0000256" key="1">
    <source>
        <dbReference type="SAM" id="SignalP"/>
    </source>
</evidence>
<gene>
    <name evidence="3" type="ORF">ATL45_4873</name>
    <name evidence="4" type="ORF">SAMN05421805_106148</name>
</gene>
<feature type="signal peptide" evidence="1">
    <location>
        <begin position="1"/>
        <end position="31"/>
    </location>
</feature>
<evidence type="ECO:0000259" key="2">
    <source>
        <dbReference type="Pfam" id="PF00144"/>
    </source>
</evidence>
<dbReference type="Gene3D" id="3.40.710.10">
    <property type="entry name" value="DD-peptidase/beta-lactamase superfamily"/>
    <property type="match status" value="1"/>
</dbReference>
<accession>A0A1I5B7K8</accession>
<name>A0A1I5B7K8_9PSEU</name>
<proteinExistence type="predicted"/>
<dbReference type="InterPro" id="IPR012338">
    <property type="entry name" value="Beta-lactam/transpept-like"/>
</dbReference>
<dbReference type="InterPro" id="IPR050491">
    <property type="entry name" value="AmpC-like"/>
</dbReference>
<feature type="domain" description="Beta-lactamase-related" evidence="2">
    <location>
        <begin position="60"/>
        <end position="382"/>
    </location>
</feature>
<reference evidence="4 5" key="1">
    <citation type="submission" date="2016-10" db="EMBL/GenBank/DDBJ databases">
        <authorList>
            <person name="de Groot N.N."/>
        </authorList>
    </citation>
    <scope>NUCLEOTIDE SEQUENCE [LARGE SCALE GENOMIC DNA]</scope>
    <source>
        <strain evidence="4 5">CPCC 201259</strain>
    </source>
</reference>
<dbReference type="Proteomes" id="UP000270697">
    <property type="component" value="Unassembled WGS sequence"/>
</dbReference>
<evidence type="ECO:0000313" key="4">
    <source>
        <dbReference type="EMBL" id="SFN70708.1"/>
    </source>
</evidence>